<dbReference type="Proteomes" id="UP000017127">
    <property type="component" value="Unassembled WGS sequence"/>
</dbReference>
<sequence>MSSDLGNTDGLRLYFQLNPTIFGFDKFTTLPINSMATL</sequence>
<comment type="caution">
    <text evidence="1">The sequence shown here is derived from an EMBL/GenBank/DDBJ whole genome shotgun (WGS) entry which is preliminary data.</text>
</comment>
<evidence type="ECO:0000313" key="1">
    <source>
        <dbReference type="EMBL" id="ERT04649.1"/>
    </source>
</evidence>
<accession>U7Q9Z3</accession>
<evidence type="ECO:0000313" key="2">
    <source>
        <dbReference type="Proteomes" id="UP000017127"/>
    </source>
</evidence>
<gene>
    <name evidence="1" type="ORF">M595_5406</name>
</gene>
<dbReference type="AlphaFoldDB" id="U7Q9Z3"/>
<name>U7Q9Z3_9CYAN</name>
<dbReference type="EMBL" id="AUZM01000086">
    <property type="protein sequence ID" value="ERT04649.1"/>
    <property type="molecule type" value="Genomic_DNA"/>
</dbReference>
<proteinExistence type="predicted"/>
<protein>
    <submittedName>
        <fullName evidence="1">Uncharacterized protein</fullName>
    </submittedName>
</protein>
<reference evidence="1 2" key="1">
    <citation type="journal article" date="2013" name="Front. Microbiol.">
        <title>Comparative genomic analyses of the cyanobacterium, Lyngbya aestuarii BL J, a powerful hydrogen producer.</title>
        <authorList>
            <person name="Kothari A."/>
            <person name="Vaughn M."/>
            <person name="Garcia-Pichel F."/>
        </authorList>
    </citation>
    <scope>NUCLEOTIDE SEQUENCE [LARGE SCALE GENOMIC DNA]</scope>
    <source>
        <strain evidence="1 2">BL J</strain>
    </source>
</reference>
<keyword evidence="2" id="KW-1185">Reference proteome</keyword>
<organism evidence="1 2">
    <name type="scientific">Lyngbya aestuarii BL J</name>
    <dbReference type="NCBI Taxonomy" id="1348334"/>
    <lineage>
        <taxon>Bacteria</taxon>
        <taxon>Bacillati</taxon>
        <taxon>Cyanobacteriota</taxon>
        <taxon>Cyanophyceae</taxon>
        <taxon>Oscillatoriophycideae</taxon>
        <taxon>Oscillatoriales</taxon>
        <taxon>Microcoleaceae</taxon>
        <taxon>Lyngbya</taxon>
    </lineage>
</organism>